<comment type="caution">
    <text evidence="2">The sequence shown here is derived from an EMBL/GenBank/DDBJ whole genome shotgun (WGS) entry which is preliminary data.</text>
</comment>
<feature type="compositionally biased region" description="Basic and acidic residues" evidence="1">
    <location>
        <begin position="1"/>
        <end position="13"/>
    </location>
</feature>
<dbReference type="Proteomes" id="UP001266305">
    <property type="component" value="Unassembled WGS sequence"/>
</dbReference>
<protein>
    <submittedName>
        <fullName evidence="2">Uncharacterized protein</fullName>
    </submittedName>
</protein>
<feature type="region of interest" description="Disordered" evidence="1">
    <location>
        <begin position="115"/>
        <end position="137"/>
    </location>
</feature>
<proteinExistence type="predicted"/>
<reference evidence="2 3" key="1">
    <citation type="submission" date="2023-05" db="EMBL/GenBank/DDBJ databases">
        <title>B98-5 Cell Line De Novo Hybrid Assembly: An Optical Mapping Approach.</title>
        <authorList>
            <person name="Kananen K."/>
            <person name="Auerbach J.A."/>
            <person name="Kautto E."/>
            <person name="Blachly J.S."/>
        </authorList>
    </citation>
    <scope>NUCLEOTIDE SEQUENCE [LARGE SCALE GENOMIC DNA]</scope>
    <source>
        <strain evidence="2">B95-8</strain>
        <tissue evidence="2">Cell line</tissue>
    </source>
</reference>
<gene>
    <name evidence="2" type="ORF">P7K49_027154</name>
</gene>
<dbReference type="EMBL" id="JASSZA010000013">
    <property type="protein sequence ID" value="KAK2095738.1"/>
    <property type="molecule type" value="Genomic_DNA"/>
</dbReference>
<sequence>MKGMESRRFKVRQDLASGRAGPTEDCGHETPPPFTAAARSPPLPGPAQPLTLGPIPPLERDIPPTFSVPPRPPPALWSLALPLLTGLCHLAFALAWAVTPCCLLAPAWGTVSKEDSEAATGKGDRGHHTPMGDRLED</sequence>
<feature type="region of interest" description="Disordered" evidence="1">
    <location>
        <begin position="1"/>
        <end position="71"/>
    </location>
</feature>
<evidence type="ECO:0000256" key="1">
    <source>
        <dbReference type="SAM" id="MobiDB-lite"/>
    </source>
</evidence>
<organism evidence="2 3">
    <name type="scientific">Saguinus oedipus</name>
    <name type="common">Cotton-top tamarin</name>
    <name type="synonym">Oedipomidas oedipus</name>
    <dbReference type="NCBI Taxonomy" id="9490"/>
    <lineage>
        <taxon>Eukaryota</taxon>
        <taxon>Metazoa</taxon>
        <taxon>Chordata</taxon>
        <taxon>Craniata</taxon>
        <taxon>Vertebrata</taxon>
        <taxon>Euteleostomi</taxon>
        <taxon>Mammalia</taxon>
        <taxon>Eutheria</taxon>
        <taxon>Euarchontoglires</taxon>
        <taxon>Primates</taxon>
        <taxon>Haplorrhini</taxon>
        <taxon>Platyrrhini</taxon>
        <taxon>Cebidae</taxon>
        <taxon>Callitrichinae</taxon>
        <taxon>Saguinus</taxon>
    </lineage>
</organism>
<keyword evidence="3" id="KW-1185">Reference proteome</keyword>
<evidence type="ECO:0000313" key="3">
    <source>
        <dbReference type="Proteomes" id="UP001266305"/>
    </source>
</evidence>
<accession>A0ABQ9UGP9</accession>
<evidence type="ECO:0000313" key="2">
    <source>
        <dbReference type="EMBL" id="KAK2095738.1"/>
    </source>
</evidence>
<name>A0ABQ9UGP9_SAGOE</name>